<dbReference type="RefSeq" id="WP_152945817.1">
    <property type="nucleotide sequence ID" value="NZ_WHYR01000013.1"/>
</dbReference>
<reference evidence="1 2" key="1">
    <citation type="submission" date="2019-10" db="EMBL/GenBank/DDBJ databases">
        <title>Comparative genomics of sulfur disproportionating microorganisms.</title>
        <authorList>
            <person name="Ward L.M."/>
            <person name="Bertran E."/>
            <person name="Johnston D."/>
        </authorList>
    </citation>
    <scope>NUCLEOTIDE SEQUENCE [LARGE SCALE GENOMIC DNA]</scope>
    <source>
        <strain evidence="1 2">DSM 14055</strain>
    </source>
</reference>
<comment type="caution">
    <text evidence="1">The sequence shown here is derived from an EMBL/GenBank/DDBJ whole genome shotgun (WGS) entry which is preliminary data.</text>
</comment>
<gene>
    <name evidence="1" type="ORF">GFC01_06300</name>
</gene>
<sequence>MSFKAKEKIAALLKEQKYDEIANMVLENKGNIRALRRLLHEPGTLLCWRAIEAMGVVAQRLAEQNPEAVRVILRNLLWTINEESGGIGWTAPECIGEIVYRRPDLFGDYASIIIFYADEDMLRRGVIWAAGRIAQARPDLVARYVPTLAAHLDDPDPVVRGYTLRLLGTMGEKLDIKRYAHLLEDRSTVPVYENGQLHETTVAELAGQLVQATTA</sequence>
<dbReference type="EMBL" id="WHYR01000013">
    <property type="protein sequence ID" value="MQL51882.1"/>
    <property type="molecule type" value="Genomic_DNA"/>
</dbReference>
<dbReference type="SUPFAM" id="SSF48371">
    <property type="entry name" value="ARM repeat"/>
    <property type="match status" value="1"/>
</dbReference>
<name>A0A6N7IPC7_9FIRM</name>
<dbReference type="Pfam" id="PF13513">
    <property type="entry name" value="HEAT_EZ"/>
    <property type="match status" value="1"/>
</dbReference>
<dbReference type="GO" id="GO:0016829">
    <property type="term" value="F:lyase activity"/>
    <property type="evidence" value="ECO:0007669"/>
    <property type="project" value="UniProtKB-KW"/>
</dbReference>
<keyword evidence="2" id="KW-1185">Reference proteome</keyword>
<dbReference type="InterPro" id="IPR011989">
    <property type="entry name" value="ARM-like"/>
</dbReference>
<protein>
    <submittedName>
        <fullName evidence="1">PBS lyase</fullName>
    </submittedName>
</protein>
<proteinExistence type="predicted"/>
<dbReference type="Gene3D" id="1.25.10.10">
    <property type="entry name" value="Leucine-rich Repeat Variant"/>
    <property type="match status" value="1"/>
</dbReference>
<keyword evidence="1" id="KW-0456">Lyase</keyword>
<evidence type="ECO:0000313" key="2">
    <source>
        <dbReference type="Proteomes" id="UP000441717"/>
    </source>
</evidence>
<evidence type="ECO:0000313" key="1">
    <source>
        <dbReference type="EMBL" id="MQL51882.1"/>
    </source>
</evidence>
<dbReference type="Proteomes" id="UP000441717">
    <property type="component" value="Unassembled WGS sequence"/>
</dbReference>
<dbReference type="NCBIfam" id="NF045662">
    <property type="entry name" value="DVU0298_fam"/>
    <property type="match status" value="1"/>
</dbReference>
<dbReference type="OrthoDB" id="5430983at2"/>
<dbReference type="InterPro" id="IPR016024">
    <property type="entry name" value="ARM-type_fold"/>
</dbReference>
<dbReference type="InterPro" id="IPR054701">
    <property type="entry name" value="DVU0298-like"/>
</dbReference>
<accession>A0A6N7IPC7</accession>
<dbReference type="AlphaFoldDB" id="A0A6N7IPC7"/>
<organism evidence="1 2">
    <name type="scientific">Desulfofundulus thermobenzoicus</name>
    <dbReference type="NCBI Taxonomy" id="29376"/>
    <lineage>
        <taxon>Bacteria</taxon>
        <taxon>Bacillati</taxon>
        <taxon>Bacillota</taxon>
        <taxon>Clostridia</taxon>
        <taxon>Eubacteriales</taxon>
        <taxon>Peptococcaceae</taxon>
        <taxon>Desulfofundulus</taxon>
    </lineage>
</organism>